<dbReference type="STRING" id="882.DVU_0863"/>
<keyword evidence="8" id="KW-0966">Cell projection</keyword>
<comment type="subcellular location">
    <subcellularLocation>
        <location evidence="5">Secreted</location>
    </subcellularLocation>
    <subcellularLocation>
        <location evidence="5">Bacterial flagellum</location>
    </subcellularLocation>
</comment>
<dbReference type="IntAct" id="Q72DR6">
    <property type="interactions" value="1"/>
</dbReference>
<gene>
    <name evidence="8" type="ordered locus">DVU_0863</name>
</gene>
<dbReference type="InterPro" id="IPR003481">
    <property type="entry name" value="FliD_N"/>
</dbReference>
<dbReference type="RefSeq" id="WP_010938162.1">
    <property type="nucleotide sequence ID" value="NC_002937.3"/>
</dbReference>
<dbReference type="GO" id="GO:0005576">
    <property type="term" value="C:extracellular region"/>
    <property type="evidence" value="ECO:0007669"/>
    <property type="project" value="UniProtKB-SubCell"/>
</dbReference>
<dbReference type="GO" id="GO:0009421">
    <property type="term" value="C:bacterial-type flagellum filament cap"/>
    <property type="evidence" value="ECO:0007669"/>
    <property type="project" value="InterPro"/>
</dbReference>
<dbReference type="Pfam" id="PF07195">
    <property type="entry name" value="FliD_C"/>
    <property type="match status" value="1"/>
</dbReference>
<dbReference type="GO" id="GO:0009424">
    <property type="term" value="C:bacterial-type flagellum hook"/>
    <property type="evidence" value="ECO:0007669"/>
    <property type="project" value="UniProtKB-UniRule"/>
</dbReference>
<feature type="domain" description="Flagellar hook-associated protein 2 N-terminal" evidence="6">
    <location>
        <begin position="17"/>
        <end position="111"/>
    </location>
</feature>
<comment type="subunit">
    <text evidence="2 5">Homopentamer.</text>
</comment>
<feature type="coiled-coil region" evidence="5">
    <location>
        <begin position="523"/>
        <end position="575"/>
    </location>
</feature>
<evidence type="ECO:0000256" key="3">
    <source>
        <dbReference type="ARBA" id="ARBA00023054"/>
    </source>
</evidence>
<name>Q72DR6_NITV2</name>
<dbReference type="OrthoDB" id="5484186at2"/>
<evidence type="ECO:0000313" key="8">
    <source>
        <dbReference type="EMBL" id="AAS95343.1"/>
    </source>
</evidence>
<keyword evidence="3 5" id="KW-0175">Coiled coil</keyword>
<evidence type="ECO:0000256" key="5">
    <source>
        <dbReference type="RuleBase" id="RU362066"/>
    </source>
</evidence>
<dbReference type="PaxDb" id="882-DVU_0863"/>
<evidence type="ECO:0000259" key="7">
    <source>
        <dbReference type="Pfam" id="PF07195"/>
    </source>
</evidence>
<dbReference type="EMBL" id="AE017285">
    <property type="protein sequence ID" value="AAS95343.1"/>
    <property type="molecule type" value="Genomic_DNA"/>
</dbReference>
<dbReference type="HOGENOM" id="CLU_015182_1_0_7"/>
<accession>Q72DR6</accession>
<dbReference type="KEGG" id="dvu:DVU_0863"/>
<keyword evidence="8" id="KW-0282">Flagellum</keyword>
<dbReference type="PATRIC" id="fig|882.5.peg.808"/>
<dbReference type="Pfam" id="PF02465">
    <property type="entry name" value="FliD_N"/>
    <property type="match status" value="1"/>
</dbReference>
<dbReference type="SMR" id="Q72DR6"/>
<dbReference type="Proteomes" id="UP000002194">
    <property type="component" value="Chromosome"/>
</dbReference>
<protein>
    <recommendedName>
        <fullName evidence="5">Flagellar hook-associated protein 2</fullName>
        <shortName evidence="5">HAP2</shortName>
    </recommendedName>
    <alternativeName>
        <fullName evidence="5">Flagellar cap protein</fullName>
    </alternativeName>
</protein>
<dbReference type="PANTHER" id="PTHR30288:SF0">
    <property type="entry name" value="FLAGELLAR HOOK-ASSOCIATED PROTEIN 2"/>
    <property type="match status" value="1"/>
</dbReference>
<sequence>MADYLSGSINFTGLGGGVDFAQVIDGLKKIEQVPMNRLTLWKADWQRRKDAFGDLRTELATFKNVVDGMDTLEEFLVKTASSSNAAVASATTSSAALEGTYRIEVNKLASNGIWTFNDTFADKTQQVNTSTTDQSFVYTYKGTTRTMTVPPGTTLDGLKNIINNDPQNPGVRASFVQNGNAWTFQMHGMDLGSEASLTIDASTNLSKLPGNDPTKWQTQQATDAEFRVNGWPATGWLKSTSNTVSNVIEGLNISLKDVGTTQLTVATDIEKIKEKITAFVDGMNAVRSKITEQTKVDSNKATISADKSASLFQAQKGSILTGNYGVQLISSRLKTAIADKSTGFEYQYKDGNINRGDIYSSLAQIGILTNAEEGNPNYGLLTIDQEKLDAALKNNPTAVAELFAADGIGVSDSPDFSYQSKVNGVTKAGIYDVSYEVDASGKIVNAVIDGRPAKVDDASHTLTSMDGNSRGLLLQVDNLAPGSYSSRVRIKQGKAADIDGMLTDMLGKNGTLAVLENNYTDIMDDIDKKIESETSRIEKWERTMRNQFATLSATLARYDQLNQSLQSQITQLSKQ</sequence>
<evidence type="ECO:0000259" key="6">
    <source>
        <dbReference type="Pfam" id="PF02465"/>
    </source>
</evidence>
<dbReference type="InterPro" id="IPR040026">
    <property type="entry name" value="FliD"/>
</dbReference>
<keyword evidence="9" id="KW-1185">Reference proteome</keyword>
<dbReference type="EnsemblBacteria" id="AAS95343">
    <property type="protein sequence ID" value="AAS95343"/>
    <property type="gene ID" value="DVU_0863"/>
</dbReference>
<evidence type="ECO:0000256" key="4">
    <source>
        <dbReference type="ARBA" id="ARBA00023143"/>
    </source>
</evidence>
<proteinExistence type="inferred from homology"/>
<evidence type="ECO:0000313" key="9">
    <source>
        <dbReference type="Proteomes" id="UP000002194"/>
    </source>
</evidence>
<dbReference type="PANTHER" id="PTHR30288">
    <property type="entry name" value="FLAGELLAR CAP/ASSEMBLY PROTEIN FLID"/>
    <property type="match status" value="1"/>
</dbReference>
<keyword evidence="4 5" id="KW-0975">Bacterial flagellum</keyword>
<comment type="similarity">
    <text evidence="1 5">Belongs to the FliD family.</text>
</comment>
<dbReference type="PhylomeDB" id="Q72DR6"/>
<comment type="function">
    <text evidence="5">Required for morphogenesis and for the elongation of the flagellar filament by facilitating polymerization of the flagellin monomers at the tip of growing filament. Forms a capping structure, which prevents flagellin subunits (transported through the central channel of the flagellum) from leaking out without polymerization at the distal end.</text>
</comment>
<dbReference type="InterPro" id="IPR010809">
    <property type="entry name" value="FliD_C"/>
</dbReference>
<dbReference type="eggNOG" id="COG1345">
    <property type="taxonomic scope" value="Bacteria"/>
</dbReference>
<evidence type="ECO:0000256" key="2">
    <source>
        <dbReference type="ARBA" id="ARBA00011255"/>
    </source>
</evidence>
<keyword evidence="5" id="KW-0964">Secreted</keyword>
<keyword evidence="8" id="KW-0969">Cilium</keyword>
<dbReference type="GO" id="GO:0071973">
    <property type="term" value="P:bacterial-type flagellum-dependent cell motility"/>
    <property type="evidence" value="ECO:0007669"/>
    <property type="project" value="TreeGrafter"/>
</dbReference>
<dbReference type="AlphaFoldDB" id="Q72DR6"/>
<evidence type="ECO:0000256" key="1">
    <source>
        <dbReference type="ARBA" id="ARBA00009764"/>
    </source>
</evidence>
<dbReference type="GO" id="GO:0007155">
    <property type="term" value="P:cell adhesion"/>
    <property type="evidence" value="ECO:0007669"/>
    <property type="project" value="InterPro"/>
</dbReference>
<reference evidence="8 9" key="1">
    <citation type="journal article" date="2004" name="Nat. Biotechnol.">
        <title>The genome sequence of the anaerobic, sulfate-reducing bacterium Desulfovibrio vulgaris Hildenborough.</title>
        <authorList>
            <person name="Heidelberg J.F."/>
            <person name="Seshadri R."/>
            <person name="Haveman S.A."/>
            <person name="Hemme C.L."/>
            <person name="Paulsen I.T."/>
            <person name="Kolonay J.F."/>
            <person name="Eisen J.A."/>
            <person name="Ward N."/>
            <person name="Methe B."/>
            <person name="Brinkac L.M."/>
            <person name="Daugherty S.C."/>
            <person name="Deboy R.T."/>
            <person name="Dodson R.J."/>
            <person name="Durkin A.S."/>
            <person name="Madupu R."/>
            <person name="Nelson W.C."/>
            <person name="Sullivan S.A."/>
            <person name="Fouts D."/>
            <person name="Haft D.H."/>
            <person name="Selengut J."/>
            <person name="Peterson J.D."/>
            <person name="Davidsen T.M."/>
            <person name="Zafar N."/>
            <person name="Zhou L."/>
            <person name="Radune D."/>
            <person name="Dimitrov G."/>
            <person name="Hance M."/>
            <person name="Tran K."/>
            <person name="Khouri H."/>
            <person name="Gill J."/>
            <person name="Utterback T.R."/>
            <person name="Feldblyum T.V."/>
            <person name="Wall J.D."/>
            <person name="Voordouw G."/>
            <person name="Fraser C.M."/>
        </authorList>
    </citation>
    <scope>NUCLEOTIDE SEQUENCE [LARGE SCALE GENOMIC DNA]</scope>
    <source>
        <strain evidence="9">ATCC 29579 / DSM 644 / NCIMB 8303 / VKM B-1760 / Hildenborough</strain>
    </source>
</reference>
<feature type="domain" description="Flagellar hook-associated protein 2 C-terminal" evidence="7">
    <location>
        <begin position="221"/>
        <end position="558"/>
    </location>
</feature>
<organism evidence="8 9">
    <name type="scientific">Nitratidesulfovibrio vulgaris (strain ATCC 29579 / DSM 644 / CCUG 34227 / NCIMB 8303 / VKM B-1760 / Hildenborough)</name>
    <name type="common">Desulfovibrio vulgaris</name>
    <dbReference type="NCBI Taxonomy" id="882"/>
    <lineage>
        <taxon>Bacteria</taxon>
        <taxon>Pseudomonadati</taxon>
        <taxon>Thermodesulfobacteriota</taxon>
        <taxon>Desulfovibrionia</taxon>
        <taxon>Desulfovibrionales</taxon>
        <taxon>Desulfovibrionaceae</taxon>
        <taxon>Nitratidesulfovibrio</taxon>
    </lineage>
</organism>